<accession>A0A897NDP7</accession>
<feature type="domain" description="Glycosyltransferase subfamily 4-like N-terminal" evidence="2">
    <location>
        <begin position="20"/>
        <end position="167"/>
    </location>
</feature>
<evidence type="ECO:0000313" key="3">
    <source>
        <dbReference type="EMBL" id="QSG10648.1"/>
    </source>
</evidence>
<dbReference type="Pfam" id="PF00534">
    <property type="entry name" value="Glycos_transf_1"/>
    <property type="match status" value="1"/>
</dbReference>
<evidence type="ECO:0000259" key="1">
    <source>
        <dbReference type="Pfam" id="PF00534"/>
    </source>
</evidence>
<sequence length="353" mass="38964">MRVAFVSMETTRHDDSAGRRRLERLARLLAERGHDVTVFCARSWDGERETATDAGVVYHGVTDAPVPTSFALRLPWALTRFDPDVVHALPTPASQVVAANVGGTLARAPLVLEAFGDTDPSGSRWAGRALSAPDRVVTPSELVRTELRERGVADDRLRTLPESIDMDLVRSVDPAEDVDVAFAHPLDETANVKSLLLGLAELRDRGWSATIIGDGPARADYEQEVEDLRIDDRVEFAGGCSRQQRLAIYKGAHAFVQTAYREQFATELLWALAAGCVGIVEYQAESSAHELIENYDRGFRVTTPQQLADAIVDAGEFEHLTIEDSWADYDHEAVLEAYLQLYRNLQGEYGMLG</sequence>
<dbReference type="Gene3D" id="3.40.50.2000">
    <property type="entry name" value="Glycogen Phosphorylase B"/>
    <property type="match status" value="2"/>
</dbReference>
<dbReference type="InterPro" id="IPR050194">
    <property type="entry name" value="Glycosyltransferase_grp1"/>
</dbReference>
<dbReference type="EMBL" id="CP064789">
    <property type="protein sequence ID" value="QSG10648.1"/>
    <property type="molecule type" value="Genomic_DNA"/>
</dbReference>
<feature type="domain" description="Glycosyl transferase family 1" evidence="1">
    <location>
        <begin position="176"/>
        <end position="311"/>
    </location>
</feature>
<proteinExistence type="predicted"/>
<dbReference type="RefSeq" id="WP_229125264.1">
    <property type="nucleotide sequence ID" value="NZ_CP064789.1"/>
</dbReference>
<organism evidence="3 4">
    <name type="scientific">Halapricum desulfuricans</name>
    <dbReference type="NCBI Taxonomy" id="2841257"/>
    <lineage>
        <taxon>Archaea</taxon>
        <taxon>Methanobacteriati</taxon>
        <taxon>Methanobacteriota</taxon>
        <taxon>Stenosarchaea group</taxon>
        <taxon>Halobacteria</taxon>
        <taxon>Halobacteriales</taxon>
        <taxon>Haloarculaceae</taxon>
        <taxon>Halapricum</taxon>
    </lineage>
</organism>
<dbReference type="PANTHER" id="PTHR45947:SF3">
    <property type="entry name" value="SULFOQUINOVOSYL TRANSFERASE SQD2"/>
    <property type="match status" value="1"/>
</dbReference>
<dbReference type="Pfam" id="PF13439">
    <property type="entry name" value="Glyco_transf_4"/>
    <property type="match status" value="1"/>
</dbReference>
<reference evidence="3" key="1">
    <citation type="submission" date="2020-11" db="EMBL/GenBank/DDBJ databases">
        <title>Carbohydrate-dependent, anaerobic sulfur respiration: A novel catabolism in halophilic archaea.</title>
        <authorList>
            <person name="Sorokin D.Y."/>
            <person name="Messina E."/>
            <person name="Smedile F."/>
            <person name="La Cono V."/>
            <person name="Hallsworth J.E."/>
            <person name="Yakimov M.M."/>
        </authorList>
    </citation>
    <scope>NUCLEOTIDE SEQUENCE</scope>
    <source>
        <strain evidence="3">HSR-Bgl</strain>
    </source>
</reference>
<keyword evidence="3" id="KW-0808">Transferase</keyword>
<evidence type="ECO:0000313" key="4">
    <source>
        <dbReference type="Proteomes" id="UP000663305"/>
    </source>
</evidence>
<dbReference type="GeneID" id="68859737"/>
<dbReference type="Proteomes" id="UP000663305">
    <property type="component" value="Chromosome"/>
</dbReference>
<name>A0A897NDP7_9EURY</name>
<dbReference type="PANTHER" id="PTHR45947">
    <property type="entry name" value="SULFOQUINOVOSYL TRANSFERASE SQD2"/>
    <property type="match status" value="1"/>
</dbReference>
<dbReference type="AlphaFoldDB" id="A0A897NDP7"/>
<protein>
    <submittedName>
        <fullName evidence="3">Glycosyltransferase</fullName>
    </submittedName>
</protein>
<evidence type="ECO:0000259" key="2">
    <source>
        <dbReference type="Pfam" id="PF13439"/>
    </source>
</evidence>
<dbReference type="SUPFAM" id="SSF53756">
    <property type="entry name" value="UDP-Glycosyltransferase/glycogen phosphorylase"/>
    <property type="match status" value="1"/>
</dbReference>
<dbReference type="GO" id="GO:0016757">
    <property type="term" value="F:glycosyltransferase activity"/>
    <property type="evidence" value="ECO:0007669"/>
    <property type="project" value="InterPro"/>
</dbReference>
<gene>
    <name evidence="3" type="primary">aglL</name>
    <name evidence="3" type="ORF">HSBGL_0207</name>
</gene>
<dbReference type="InterPro" id="IPR001296">
    <property type="entry name" value="Glyco_trans_1"/>
</dbReference>
<dbReference type="InterPro" id="IPR028098">
    <property type="entry name" value="Glyco_trans_4-like_N"/>
</dbReference>
<dbReference type="CDD" id="cd03801">
    <property type="entry name" value="GT4_PimA-like"/>
    <property type="match status" value="1"/>
</dbReference>